<gene>
    <name evidence="1" type="ORF">CCZ37_12265</name>
</gene>
<dbReference type="KEGG" id="vqi:CCZ37_12265"/>
<sequence length="399" mass="45060">MIQIAKKKILVLTPRFPYPVIGGDRLRIFELCKELANNYSLTLVSLCETKDEMTLDIPNDGVFSNIHRVFLPKYRSYLNCILALPTKTPLQVAYYKSHKFSKVVNVLSKDHDLVLPHLIRMADYAKDLPNKKVLEMTDAISMNYSRVCETKNNAGVKGLIYKLEKKRLNRYEKQTAEKFDCNLLVSKFDKDFLFTPETDVYEKTLVCSNGVDVSKLTYEFSPNKKEVVFIGNMFSAQNFDAAMWFAKECLPLLRQNGDYTFKVIGRIKPDDEMKLNRHEGVIATGAVDCVIAHARGSIAGICSVRLAAGVQNKILEYMALGLPTITTSTGLEGLDSIPNKDILVADLPQDFVQSILRLENDVNYAEKLSANALQYVKEHHSWTGKLAPFSARINQILSN</sequence>
<dbReference type="SUPFAM" id="SSF53756">
    <property type="entry name" value="UDP-Glycosyltransferase/glycogen phosphorylase"/>
    <property type="match status" value="1"/>
</dbReference>
<evidence type="ECO:0000313" key="2">
    <source>
        <dbReference type="Proteomes" id="UP000215148"/>
    </source>
</evidence>
<dbReference type="GO" id="GO:0016740">
    <property type="term" value="F:transferase activity"/>
    <property type="evidence" value="ECO:0007669"/>
    <property type="project" value="UniProtKB-KW"/>
</dbReference>
<accession>A0A223N0E5</accession>
<dbReference type="EMBL" id="CP022741">
    <property type="protein sequence ID" value="ASU23315.1"/>
    <property type="molecule type" value="Genomic_DNA"/>
</dbReference>
<dbReference type="Gene3D" id="3.40.50.2000">
    <property type="entry name" value="Glycogen Phosphorylase B"/>
    <property type="match status" value="1"/>
</dbReference>
<dbReference type="RefSeq" id="WP_094500647.1">
    <property type="nucleotide sequence ID" value="NZ_CAWNHI010000001.1"/>
</dbReference>
<organism evidence="1 2">
    <name type="scientific">Vibrio qinghaiensis</name>
    <dbReference type="NCBI Taxonomy" id="2025808"/>
    <lineage>
        <taxon>Bacteria</taxon>
        <taxon>Pseudomonadati</taxon>
        <taxon>Pseudomonadota</taxon>
        <taxon>Gammaproteobacteria</taxon>
        <taxon>Vibrionales</taxon>
        <taxon>Vibrionaceae</taxon>
        <taxon>Vibrio</taxon>
    </lineage>
</organism>
<dbReference type="Pfam" id="PF13692">
    <property type="entry name" value="Glyco_trans_1_4"/>
    <property type="match status" value="1"/>
</dbReference>
<evidence type="ECO:0000313" key="1">
    <source>
        <dbReference type="EMBL" id="ASU23315.1"/>
    </source>
</evidence>
<keyword evidence="1" id="KW-0808">Transferase</keyword>
<dbReference type="Proteomes" id="UP000215148">
    <property type="component" value="Chromosome 1"/>
</dbReference>
<proteinExistence type="predicted"/>
<dbReference type="CDD" id="cd03801">
    <property type="entry name" value="GT4_PimA-like"/>
    <property type="match status" value="1"/>
</dbReference>
<protein>
    <submittedName>
        <fullName evidence="1">Glycosyl transferase family 1</fullName>
    </submittedName>
</protein>
<keyword evidence="2" id="KW-1185">Reference proteome</keyword>
<dbReference type="AlphaFoldDB" id="A0A223N0E5"/>
<name>A0A223N0E5_9VIBR</name>
<reference evidence="1 2" key="1">
    <citation type="submission" date="2017-08" db="EMBL/GenBank/DDBJ databases">
        <title>The Vibrio qinghaiensis sp.-Q67 is a luminous bacteria isolated firstly from Qinghai lake, Qinghai province, China, which has been proved to be very sensitive to detect environmental and food pollutants. Therefore, complete genome analysis of V. qinghaiensis sp.-Q67 highlights the potential application of this strain on detection of hazards in the contaminated environments.</title>
        <authorList>
            <person name="Gong L."/>
        </authorList>
    </citation>
    <scope>NUCLEOTIDE SEQUENCE [LARGE SCALE GENOMIC DNA]</scope>
    <source>
        <strain evidence="1 2">Q67</strain>
    </source>
</reference>